<evidence type="ECO:0000256" key="9">
    <source>
        <dbReference type="ARBA" id="ARBA00022723"/>
    </source>
</evidence>
<protein>
    <recommendedName>
        <fullName evidence="17">Folylpolyglutamate synthase</fullName>
        <ecNumber evidence="17">6.3.2.17</ecNumber>
    </recommendedName>
    <alternativeName>
        <fullName evidence="17">Folylpoly-gamma-glutamate synthetase</fullName>
    </alternativeName>
    <alternativeName>
        <fullName evidence="17">Tetrahydrofolylpolyglutamate synthase</fullName>
    </alternativeName>
</protein>
<evidence type="ECO:0000256" key="3">
    <source>
        <dbReference type="ARBA" id="ARBA00004496"/>
    </source>
</evidence>
<evidence type="ECO:0000256" key="7">
    <source>
        <dbReference type="ARBA" id="ARBA00022563"/>
    </source>
</evidence>
<evidence type="ECO:0000256" key="16">
    <source>
        <dbReference type="ARBA" id="ARBA00047493"/>
    </source>
</evidence>
<keyword evidence="14" id="KW-0496">Mitochondrion</keyword>
<dbReference type="PROSITE" id="PS01011">
    <property type="entry name" value="FOLYLPOLYGLU_SYNT_1"/>
    <property type="match status" value="1"/>
</dbReference>
<dbReference type="FunFam" id="3.40.1190.10:FF:000009">
    <property type="entry name" value="Folylpolyglutamate synthase"/>
    <property type="match status" value="1"/>
</dbReference>
<keyword evidence="8 17" id="KW-0436">Ligase</keyword>
<organism evidence="21 22">
    <name type="scientific">Apodospora peruviana</name>
    <dbReference type="NCBI Taxonomy" id="516989"/>
    <lineage>
        <taxon>Eukaryota</taxon>
        <taxon>Fungi</taxon>
        <taxon>Dikarya</taxon>
        <taxon>Ascomycota</taxon>
        <taxon>Pezizomycotina</taxon>
        <taxon>Sordariomycetes</taxon>
        <taxon>Sordariomycetidae</taxon>
        <taxon>Sordariales</taxon>
        <taxon>Lasiosphaeriaceae</taxon>
        <taxon>Apodospora</taxon>
    </lineage>
</organism>
<evidence type="ECO:0000313" key="22">
    <source>
        <dbReference type="Proteomes" id="UP001283341"/>
    </source>
</evidence>
<dbReference type="PIRSF" id="PIRSF038895">
    <property type="entry name" value="FPGS"/>
    <property type="match status" value="1"/>
</dbReference>
<keyword evidence="15 20" id="KW-0472">Membrane</keyword>
<comment type="catalytic activity">
    <reaction evidence="16 17">
        <text>(6S)-5,6,7,8-tetrahydrofolyl-(gamma-L-Glu)(n) + L-glutamate + ATP = (6S)-5,6,7,8-tetrahydrofolyl-(gamma-L-Glu)(n+1) + ADP + phosphate + H(+)</text>
        <dbReference type="Rhea" id="RHEA:10580"/>
        <dbReference type="Rhea" id="RHEA-COMP:14738"/>
        <dbReference type="Rhea" id="RHEA-COMP:14740"/>
        <dbReference type="ChEBI" id="CHEBI:15378"/>
        <dbReference type="ChEBI" id="CHEBI:29985"/>
        <dbReference type="ChEBI" id="CHEBI:30616"/>
        <dbReference type="ChEBI" id="CHEBI:43474"/>
        <dbReference type="ChEBI" id="CHEBI:141005"/>
        <dbReference type="ChEBI" id="CHEBI:456216"/>
        <dbReference type="EC" id="6.3.2.17"/>
    </reaction>
</comment>
<keyword evidence="20" id="KW-0812">Transmembrane</keyword>
<dbReference type="GO" id="GO:0005743">
    <property type="term" value="C:mitochondrial inner membrane"/>
    <property type="evidence" value="ECO:0007669"/>
    <property type="project" value="UniProtKB-SubCell"/>
</dbReference>
<evidence type="ECO:0000256" key="8">
    <source>
        <dbReference type="ARBA" id="ARBA00022598"/>
    </source>
</evidence>
<evidence type="ECO:0000256" key="6">
    <source>
        <dbReference type="ARBA" id="ARBA00022490"/>
    </source>
</evidence>
<dbReference type="InterPro" id="IPR036615">
    <property type="entry name" value="Mur_ligase_C_dom_sf"/>
</dbReference>
<dbReference type="SUPFAM" id="SSF53244">
    <property type="entry name" value="MurD-like peptide ligases, peptide-binding domain"/>
    <property type="match status" value="1"/>
</dbReference>
<dbReference type="InterPro" id="IPR001645">
    <property type="entry name" value="Folylpolyglutamate_synth"/>
</dbReference>
<accession>A0AAE0IQ79</accession>
<reference evidence="21" key="2">
    <citation type="submission" date="2023-06" db="EMBL/GenBank/DDBJ databases">
        <authorList>
            <consortium name="Lawrence Berkeley National Laboratory"/>
            <person name="Haridas S."/>
            <person name="Hensen N."/>
            <person name="Bonometti L."/>
            <person name="Westerberg I."/>
            <person name="Brannstrom I.O."/>
            <person name="Guillou S."/>
            <person name="Cros-Aarteil S."/>
            <person name="Calhoun S."/>
            <person name="Kuo A."/>
            <person name="Mondo S."/>
            <person name="Pangilinan J."/>
            <person name="Riley R."/>
            <person name="Labutti K."/>
            <person name="Andreopoulos B."/>
            <person name="Lipzen A."/>
            <person name="Chen C."/>
            <person name="Yanf M."/>
            <person name="Daum C."/>
            <person name="Ng V."/>
            <person name="Clum A."/>
            <person name="Steindorff A."/>
            <person name="Ohm R."/>
            <person name="Martin F."/>
            <person name="Silar P."/>
            <person name="Natvig D."/>
            <person name="Lalanne C."/>
            <person name="Gautier V."/>
            <person name="Ament-Velasquez S.L."/>
            <person name="Kruys A."/>
            <person name="Hutchinson M.I."/>
            <person name="Powell A.J."/>
            <person name="Barry K."/>
            <person name="Miller A.N."/>
            <person name="Grigoriev I.V."/>
            <person name="Debuchy R."/>
            <person name="Gladieux P."/>
            <person name="Thoren M.H."/>
            <person name="Johannesson H."/>
        </authorList>
    </citation>
    <scope>NUCLEOTIDE SEQUENCE</scope>
    <source>
        <strain evidence="21">CBS 118394</strain>
    </source>
</reference>
<dbReference type="Gene3D" id="3.40.1190.10">
    <property type="entry name" value="Mur-like, catalytic domain"/>
    <property type="match status" value="1"/>
</dbReference>
<evidence type="ECO:0000256" key="10">
    <source>
        <dbReference type="ARBA" id="ARBA00022741"/>
    </source>
</evidence>
<evidence type="ECO:0000256" key="11">
    <source>
        <dbReference type="ARBA" id="ARBA00022792"/>
    </source>
</evidence>
<evidence type="ECO:0000256" key="19">
    <source>
        <dbReference type="PIRSR" id="PIRSR038895-2"/>
    </source>
</evidence>
<feature type="binding site" evidence="19">
    <location>
        <position position="136"/>
    </location>
    <ligand>
        <name>Mg(2+)</name>
        <dbReference type="ChEBI" id="CHEBI:18420"/>
        <label>1</label>
    </ligand>
</feature>
<keyword evidence="10 18" id="KW-0547">Nucleotide-binding</keyword>
<dbReference type="GO" id="GO:0046872">
    <property type="term" value="F:metal ion binding"/>
    <property type="evidence" value="ECO:0007669"/>
    <property type="project" value="UniProtKB-KW"/>
</dbReference>
<reference evidence="21" key="1">
    <citation type="journal article" date="2023" name="Mol. Phylogenet. Evol.">
        <title>Genome-scale phylogeny and comparative genomics of the fungal order Sordariales.</title>
        <authorList>
            <person name="Hensen N."/>
            <person name="Bonometti L."/>
            <person name="Westerberg I."/>
            <person name="Brannstrom I.O."/>
            <person name="Guillou S."/>
            <person name="Cros-Aarteil S."/>
            <person name="Calhoun S."/>
            <person name="Haridas S."/>
            <person name="Kuo A."/>
            <person name="Mondo S."/>
            <person name="Pangilinan J."/>
            <person name="Riley R."/>
            <person name="LaButti K."/>
            <person name="Andreopoulos B."/>
            <person name="Lipzen A."/>
            <person name="Chen C."/>
            <person name="Yan M."/>
            <person name="Daum C."/>
            <person name="Ng V."/>
            <person name="Clum A."/>
            <person name="Steindorff A."/>
            <person name="Ohm R.A."/>
            <person name="Martin F."/>
            <person name="Silar P."/>
            <person name="Natvig D.O."/>
            <person name="Lalanne C."/>
            <person name="Gautier V."/>
            <person name="Ament-Velasquez S.L."/>
            <person name="Kruys A."/>
            <person name="Hutchinson M.I."/>
            <person name="Powell A.J."/>
            <person name="Barry K."/>
            <person name="Miller A.N."/>
            <person name="Grigoriev I.V."/>
            <person name="Debuchy R."/>
            <person name="Gladieux P."/>
            <person name="Hiltunen Thoren M."/>
            <person name="Johannesson H."/>
        </authorList>
    </citation>
    <scope>NUCLEOTIDE SEQUENCE</scope>
    <source>
        <strain evidence="21">CBS 118394</strain>
    </source>
</reference>
<evidence type="ECO:0000256" key="13">
    <source>
        <dbReference type="ARBA" id="ARBA00022842"/>
    </source>
</evidence>
<dbReference type="GO" id="GO:0005759">
    <property type="term" value="C:mitochondrial matrix"/>
    <property type="evidence" value="ECO:0007669"/>
    <property type="project" value="UniProtKB-SubCell"/>
</dbReference>
<comment type="pathway">
    <text evidence="4 17">Cofactor biosynthesis; tetrahydrofolylpolyglutamate biosynthesis.</text>
</comment>
<dbReference type="EMBL" id="JAUEDM010000001">
    <property type="protein sequence ID" value="KAK3329110.1"/>
    <property type="molecule type" value="Genomic_DNA"/>
</dbReference>
<gene>
    <name evidence="21" type="ORF">B0H66DRAFT_634346</name>
</gene>
<dbReference type="GO" id="GO:0004326">
    <property type="term" value="F:tetrahydrofolylpolyglutamate synthase activity"/>
    <property type="evidence" value="ECO:0007669"/>
    <property type="project" value="UniProtKB-EC"/>
</dbReference>
<feature type="transmembrane region" description="Helical" evidence="20">
    <location>
        <begin position="12"/>
        <end position="30"/>
    </location>
</feature>
<comment type="caution">
    <text evidence="21">The sequence shown here is derived from an EMBL/GenBank/DDBJ whole genome shotgun (WGS) entry which is preliminary data.</text>
</comment>
<evidence type="ECO:0000313" key="21">
    <source>
        <dbReference type="EMBL" id="KAK3329110.1"/>
    </source>
</evidence>
<evidence type="ECO:0000256" key="20">
    <source>
        <dbReference type="SAM" id="Phobius"/>
    </source>
</evidence>
<dbReference type="NCBIfam" id="TIGR01499">
    <property type="entry name" value="folC"/>
    <property type="match status" value="1"/>
</dbReference>
<evidence type="ECO:0000256" key="1">
    <source>
        <dbReference type="ARBA" id="ARBA00004273"/>
    </source>
</evidence>
<comment type="similarity">
    <text evidence="5 17">Belongs to the folylpolyglutamate synthase family.</text>
</comment>
<keyword evidence="20" id="KW-1133">Transmembrane helix</keyword>
<comment type="function">
    <text evidence="17">Catalyzes conversion of folates to polyglutamate derivatives allowing concentration of folate compounds in the cell and the intracellular retention of these cofactors, which are important substrates for most of the folate-dependent enzymes that are involved in one-carbon transfer reactions involved in purine, pyrimidine and amino acid synthesis.</text>
</comment>
<evidence type="ECO:0000256" key="17">
    <source>
        <dbReference type="PIRNR" id="PIRNR038895"/>
    </source>
</evidence>
<dbReference type="GO" id="GO:0005524">
    <property type="term" value="F:ATP binding"/>
    <property type="evidence" value="ECO:0007669"/>
    <property type="project" value="UniProtKB-KW"/>
</dbReference>
<dbReference type="PROSITE" id="PS01012">
    <property type="entry name" value="FOLYLPOLYGLU_SYNT_2"/>
    <property type="match status" value="1"/>
</dbReference>
<dbReference type="GO" id="GO:0005829">
    <property type="term" value="C:cytosol"/>
    <property type="evidence" value="ECO:0007669"/>
    <property type="project" value="TreeGrafter"/>
</dbReference>
<evidence type="ECO:0000256" key="5">
    <source>
        <dbReference type="ARBA" id="ARBA00008276"/>
    </source>
</evidence>
<sequence length="542" mass="59701">MRYASRRTISLARSLTPVIITLPGILRILTPTLTRKMASKTRTYNDAIDALNSLQTPFAVIEARRKAGVRPDAVSVKEMRTYLTRIGYSSHDLDRLNIVHVAGTKGKGSTCAFVDSILSRYQKARGVPRRIGLFTSPHLIAVRERIRINSRPISEELFARYFFEVWDRLESSVGKEGPDASANADADAALIAPAGSKPIYARYLTLMSYHVFLSEGVDAAVYETGIGGEYDATNIVERPVATGISSLGIDHVYVLGDTVDKIAWHKAGIMKTGSPAFTIEQVPSAAQVLKDRAKEKKVELKVLDIDSRLQGVNVRPDANFQRKNASLAIALAETTIAKLDPSFSLDPQGPLPNEFVDGLEQVVWRGRCEVKEERDVVWHVDGAHTVDSLKMAARWFVDECKKPGPKVLIFNQQGRQEAVDFLEGLCNTVKNADPNGIGFRHVIFCTNVTYAETGYKRDFVNHQYNPKDIENLTTQRAFAEKWSVIDPSANVMAVLSIEEAINKVRSLADIGLKEDEKVQALITGSLHLVGGALGILEGADAL</sequence>
<evidence type="ECO:0000256" key="14">
    <source>
        <dbReference type="ARBA" id="ARBA00023128"/>
    </source>
</evidence>
<dbReference type="SUPFAM" id="SSF53623">
    <property type="entry name" value="MurD-like peptide ligases, catalytic domain"/>
    <property type="match status" value="1"/>
</dbReference>
<dbReference type="InterPro" id="IPR036565">
    <property type="entry name" value="Mur-like_cat_sf"/>
</dbReference>
<keyword evidence="6" id="KW-0963">Cytoplasm</keyword>
<proteinExistence type="inferred from homology"/>
<evidence type="ECO:0000256" key="2">
    <source>
        <dbReference type="ARBA" id="ARBA00004305"/>
    </source>
</evidence>
<feature type="binding site" evidence="18">
    <location>
        <position position="367"/>
    </location>
    <ligand>
        <name>ATP</name>
        <dbReference type="ChEBI" id="CHEBI:30616"/>
    </ligand>
</feature>
<comment type="subcellular location">
    <subcellularLocation>
        <location evidence="3">Cytoplasm</location>
    </subcellularLocation>
    <subcellularLocation>
        <location evidence="1">Mitochondrion inner membrane</location>
    </subcellularLocation>
    <subcellularLocation>
        <location evidence="2">Mitochondrion matrix</location>
    </subcellularLocation>
</comment>
<comment type="cofactor">
    <cofactor evidence="17">
        <name>a monovalent cation</name>
        <dbReference type="ChEBI" id="CHEBI:60242"/>
    </cofactor>
    <text evidence="17">A monovalent cation.</text>
</comment>
<evidence type="ECO:0000256" key="4">
    <source>
        <dbReference type="ARBA" id="ARBA00005150"/>
    </source>
</evidence>
<feature type="binding site" evidence="19">
    <location>
        <position position="251"/>
    </location>
    <ligand>
        <name>Mg(2+)</name>
        <dbReference type="ChEBI" id="CHEBI:18420"/>
        <label>1</label>
    </ligand>
</feature>
<dbReference type="EC" id="6.3.2.17" evidence="17"/>
<dbReference type="AlphaFoldDB" id="A0AAE0IQ79"/>
<dbReference type="PANTHER" id="PTHR11136">
    <property type="entry name" value="FOLYLPOLYGLUTAMATE SYNTHASE-RELATED"/>
    <property type="match status" value="1"/>
</dbReference>
<evidence type="ECO:0000256" key="18">
    <source>
        <dbReference type="PIRSR" id="PIRSR038895-1"/>
    </source>
</evidence>
<dbReference type="PANTHER" id="PTHR11136:SF5">
    <property type="entry name" value="FOLYLPOLYGLUTAMATE SYNTHASE, MITOCHONDRIAL"/>
    <property type="match status" value="1"/>
</dbReference>
<keyword evidence="9 19" id="KW-0479">Metal-binding</keyword>
<dbReference type="InterPro" id="IPR023600">
    <property type="entry name" value="Folylpolyglutamate_synth_euk"/>
</dbReference>
<keyword evidence="13 19" id="KW-0460">Magnesium</keyword>
<feature type="binding site" evidence="19">
    <location>
        <position position="223"/>
    </location>
    <ligand>
        <name>Mg(2+)</name>
        <dbReference type="ChEBI" id="CHEBI:18420"/>
        <label>1</label>
    </ligand>
</feature>
<dbReference type="GO" id="GO:0006730">
    <property type="term" value="P:one-carbon metabolic process"/>
    <property type="evidence" value="ECO:0007669"/>
    <property type="project" value="UniProtKB-KW"/>
</dbReference>
<evidence type="ECO:0000256" key="12">
    <source>
        <dbReference type="ARBA" id="ARBA00022840"/>
    </source>
</evidence>
<keyword evidence="22" id="KW-1185">Reference proteome</keyword>
<keyword evidence="7 17" id="KW-0554">One-carbon metabolism</keyword>
<dbReference type="FunFam" id="3.90.190.20:FF:000031">
    <property type="entry name" value="Folylpolyglutamate synthase"/>
    <property type="match status" value="1"/>
</dbReference>
<feature type="binding site" evidence="18">
    <location>
        <position position="381"/>
    </location>
    <ligand>
        <name>ATP</name>
        <dbReference type="ChEBI" id="CHEBI:30616"/>
    </ligand>
</feature>
<keyword evidence="11" id="KW-0999">Mitochondrion inner membrane</keyword>
<dbReference type="Gene3D" id="3.90.190.20">
    <property type="entry name" value="Mur ligase, C-terminal domain"/>
    <property type="match status" value="1"/>
</dbReference>
<keyword evidence="12 18" id="KW-0067">ATP-binding</keyword>
<evidence type="ECO:0000256" key="15">
    <source>
        <dbReference type="ARBA" id="ARBA00023136"/>
    </source>
</evidence>
<name>A0AAE0IQ79_9PEZI</name>
<dbReference type="InterPro" id="IPR018109">
    <property type="entry name" value="Folylpolyglutamate_synth_CS"/>
</dbReference>
<dbReference type="Proteomes" id="UP001283341">
    <property type="component" value="Unassembled WGS sequence"/>
</dbReference>